<evidence type="ECO:0000313" key="1">
    <source>
        <dbReference type="EMBL" id="KAJ7687529.1"/>
    </source>
</evidence>
<proteinExistence type="predicted"/>
<reference evidence="1" key="1">
    <citation type="submission" date="2023-03" db="EMBL/GenBank/DDBJ databases">
        <title>Massive genome expansion in bonnet fungi (Mycena s.s.) driven by repeated elements and novel gene families across ecological guilds.</title>
        <authorList>
            <consortium name="Lawrence Berkeley National Laboratory"/>
            <person name="Harder C.B."/>
            <person name="Miyauchi S."/>
            <person name="Viragh M."/>
            <person name="Kuo A."/>
            <person name="Thoen E."/>
            <person name="Andreopoulos B."/>
            <person name="Lu D."/>
            <person name="Skrede I."/>
            <person name="Drula E."/>
            <person name="Henrissat B."/>
            <person name="Morin E."/>
            <person name="Kohler A."/>
            <person name="Barry K."/>
            <person name="LaButti K."/>
            <person name="Morin E."/>
            <person name="Salamov A."/>
            <person name="Lipzen A."/>
            <person name="Mereny Z."/>
            <person name="Hegedus B."/>
            <person name="Baldrian P."/>
            <person name="Stursova M."/>
            <person name="Weitz H."/>
            <person name="Taylor A."/>
            <person name="Grigoriev I.V."/>
            <person name="Nagy L.G."/>
            <person name="Martin F."/>
            <person name="Kauserud H."/>
        </authorList>
    </citation>
    <scope>NUCLEOTIDE SEQUENCE</scope>
    <source>
        <strain evidence="1">CBHHK067</strain>
    </source>
</reference>
<comment type="caution">
    <text evidence="1">The sequence shown here is derived from an EMBL/GenBank/DDBJ whole genome shotgun (WGS) entry which is preliminary data.</text>
</comment>
<gene>
    <name evidence="1" type="ORF">B0H17DRAFT_939326</name>
</gene>
<evidence type="ECO:0000313" key="2">
    <source>
        <dbReference type="Proteomes" id="UP001221757"/>
    </source>
</evidence>
<protein>
    <submittedName>
        <fullName evidence="1">Uncharacterized protein</fullName>
    </submittedName>
</protein>
<dbReference type="Proteomes" id="UP001221757">
    <property type="component" value="Unassembled WGS sequence"/>
</dbReference>
<keyword evidence="2" id="KW-1185">Reference proteome</keyword>
<dbReference type="EMBL" id="JARKIE010000087">
    <property type="protein sequence ID" value="KAJ7687529.1"/>
    <property type="molecule type" value="Genomic_DNA"/>
</dbReference>
<accession>A0AAD7DBF7</accession>
<sequence>MVIRDVKTRWNYTEAMITRGLLLRKAIDQWVFDREELRPLLLTTDEWKMLESLGKILKVR</sequence>
<dbReference type="AlphaFoldDB" id="A0AAD7DBF7"/>
<organism evidence="1 2">
    <name type="scientific">Mycena rosella</name>
    <name type="common">Pink bonnet</name>
    <name type="synonym">Agaricus rosellus</name>
    <dbReference type="NCBI Taxonomy" id="1033263"/>
    <lineage>
        <taxon>Eukaryota</taxon>
        <taxon>Fungi</taxon>
        <taxon>Dikarya</taxon>
        <taxon>Basidiomycota</taxon>
        <taxon>Agaricomycotina</taxon>
        <taxon>Agaricomycetes</taxon>
        <taxon>Agaricomycetidae</taxon>
        <taxon>Agaricales</taxon>
        <taxon>Marasmiineae</taxon>
        <taxon>Mycenaceae</taxon>
        <taxon>Mycena</taxon>
    </lineage>
</organism>
<name>A0AAD7DBF7_MYCRO</name>